<dbReference type="SUPFAM" id="SSF55785">
    <property type="entry name" value="PYP-like sensor domain (PAS domain)"/>
    <property type="match status" value="2"/>
</dbReference>
<evidence type="ECO:0000256" key="6">
    <source>
        <dbReference type="SAM" id="Coils"/>
    </source>
</evidence>
<dbReference type="InterPro" id="IPR002078">
    <property type="entry name" value="Sigma_54_int"/>
</dbReference>
<dbReference type="Pfam" id="PF02954">
    <property type="entry name" value="HTH_8"/>
    <property type="match status" value="1"/>
</dbReference>
<keyword evidence="3" id="KW-0805">Transcription regulation</keyword>
<dbReference type="InterPro" id="IPR025943">
    <property type="entry name" value="Sigma_54_int_dom_ATP-bd_2"/>
</dbReference>
<feature type="domain" description="PAS" evidence="8">
    <location>
        <begin position="145"/>
        <end position="196"/>
    </location>
</feature>
<dbReference type="PROSITE" id="PS00675">
    <property type="entry name" value="SIGMA54_INTERACT_1"/>
    <property type="match status" value="1"/>
</dbReference>
<dbReference type="EMBL" id="LR746496">
    <property type="protein sequence ID" value="CAA7602797.1"/>
    <property type="molecule type" value="Genomic_DNA"/>
</dbReference>
<evidence type="ECO:0000256" key="4">
    <source>
        <dbReference type="ARBA" id="ARBA00023125"/>
    </source>
</evidence>
<dbReference type="Gene3D" id="3.40.50.300">
    <property type="entry name" value="P-loop containing nucleotide triphosphate hydrolases"/>
    <property type="match status" value="1"/>
</dbReference>
<dbReference type="SMART" id="SM00091">
    <property type="entry name" value="PAS"/>
    <property type="match status" value="2"/>
</dbReference>
<dbReference type="PROSITE" id="PS50112">
    <property type="entry name" value="PAS"/>
    <property type="match status" value="2"/>
</dbReference>
<dbReference type="InterPro" id="IPR035965">
    <property type="entry name" value="PAS-like_dom_sf"/>
</dbReference>
<keyword evidence="5" id="KW-0804">Transcription</keyword>
<evidence type="ECO:0000313" key="9">
    <source>
        <dbReference type="EMBL" id="CAA7602797.1"/>
    </source>
</evidence>
<dbReference type="InterPro" id="IPR009057">
    <property type="entry name" value="Homeodomain-like_sf"/>
</dbReference>
<evidence type="ECO:0000256" key="3">
    <source>
        <dbReference type="ARBA" id="ARBA00023015"/>
    </source>
</evidence>
<dbReference type="KEGG" id="aacx:DEACI_3476"/>
<dbReference type="InterPro" id="IPR003593">
    <property type="entry name" value="AAA+_ATPase"/>
</dbReference>
<reference evidence="10" key="1">
    <citation type="submission" date="2014-11" db="EMBL/GenBank/DDBJ databases">
        <authorList>
            <person name="Hornung B.V."/>
        </authorList>
    </citation>
    <scope>NUCLEOTIDE SEQUENCE</scope>
    <source>
        <strain evidence="10">INE</strain>
    </source>
</reference>
<evidence type="ECO:0000259" key="7">
    <source>
        <dbReference type="PROSITE" id="PS50045"/>
    </source>
</evidence>
<name>A0A8S0Y038_9FIRM</name>
<dbReference type="AlphaFoldDB" id="A0A8S0Y038"/>
<dbReference type="CDD" id="cd00009">
    <property type="entry name" value="AAA"/>
    <property type="match status" value="1"/>
</dbReference>
<dbReference type="PANTHER" id="PTHR32071:SF57">
    <property type="entry name" value="C4-DICARBOXYLATE TRANSPORT TRANSCRIPTIONAL REGULATORY PROTEIN DCTD"/>
    <property type="match status" value="1"/>
</dbReference>
<dbReference type="GO" id="GO:0006355">
    <property type="term" value="P:regulation of DNA-templated transcription"/>
    <property type="evidence" value="ECO:0007669"/>
    <property type="project" value="InterPro"/>
</dbReference>
<evidence type="ECO:0000256" key="2">
    <source>
        <dbReference type="ARBA" id="ARBA00022840"/>
    </source>
</evidence>
<dbReference type="Pfam" id="PF00989">
    <property type="entry name" value="PAS"/>
    <property type="match status" value="1"/>
</dbReference>
<dbReference type="SMART" id="SM00382">
    <property type="entry name" value="AAA"/>
    <property type="match status" value="1"/>
</dbReference>
<keyword evidence="6" id="KW-0175">Coiled coil</keyword>
<evidence type="ECO:0000313" key="10">
    <source>
        <dbReference type="EMBL" id="CEJ06346.1"/>
    </source>
</evidence>
<dbReference type="Gene3D" id="1.10.8.60">
    <property type="match status" value="1"/>
</dbReference>
<feature type="domain" description="PAS" evidence="8">
    <location>
        <begin position="36"/>
        <end position="90"/>
    </location>
</feature>
<evidence type="ECO:0000256" key="5">
    <source>
        <dbReference type="ARBA" id="ARBA00023163"/>
    </source>
</evidence>
<dbReference type="InterPro" id="IPR002197">
    <property type="entry name" value="HTH_Fis"/>
</dbReference>
<dbReference type="NCBIfam" id="TIGR00229">
    <property type="entry name" value="sensory_box"/>
    <property type="match status" value="1"/>
</dbReference>
<dbReference type="PANTHER" id="PTHR32071">
    <property type="entry name" value="TRANSCRIPTIONAL REGULATORY PROTEIN"/>
    <property type="match status" value="1"/>
</dbReference>
<protein>
    <submittedName>
        <fullName evidence="9">RNA polymerase sigma factor 54 interaction domain protein</fullName>
    </submittedName>
    <submittedName>
        <fullName evidence="10">Signal-transduction and transcriptional-control protein</fullName>
    </submittedName>
</protein>
<dbReference type="InterPro" id="IPR013767">
    <property type="entry name" value="PAS_fold"/>
</dbReference>
<dbReference type="CDD" id="cd00130">
    <property type="entry name" value="PAS"/>
    <property type="match status" value="2"/>
</dbReference>
<dbReference type="Gene3D" id="3.30.450.20">
    <property type="entry name" value="PAS domain"/>
    <property type="match status" value="2"/>
</dbReference>
<feature type="domain" description="Sigma-54 factor interaction" evidence="7">
    <location>
        <begin position="289"/>
        <end position="519"/>
    </location>
</feature>
<dbReference type="RefSeq" id="WP_240986116.1">
    <property type="nucleotide sequence ID" value="NZ_CDGJ01000027.1"/>
</dbReference>
<keyword evidence="2" id="KW-0067">ATP-binding</keyword>
<dbReference type="PROSITE" id="PS50045">
    <property type="entry name" value="SIGMA54_INTERACT_4"/>
    <property type="match status" value="1"/>
</dbReference>
<evidence type="ECO:0000313" key="11">
    <source>
        <dbReference type="Proteomes" id="UP001071230"/>
    </source>
</evidence>
<dbReference type="InterPro" id="IPR027417">
    <property type="entry name" value="P-loop_NTPase"/>
</dbReference>
<keyword evidence="11" id="KW-1185">Reference proteome</keyword>
<dbReference type="FunFam" id="3.40.50.300:FF:000006">
    <property type="entry name" value="DNA-binding transcriptional regulator NtrC"/>
    <property type="match status" value="1"/>
</dbReference>
<keyword evidence="1" id="KW-0547">Nucleotide-binding</keyword>
<sequence>MNKDKNEKNLSELVYRVYDGEGESVPTTGAIAARGVLEAIRAGVIVIDREQNIIFCNQMAADIIGRGISAILGRQIREVIPESELGQVLEDGKPQPARLYIDGRLMITNRAPVYAGGKVVAAVAVFQDGSELQELLSRLGSTQSILTNLENIFEHAYDGVIVIDRNGIVTRITKAYCNFLETTQEEAIGKHVTEVLPTSRMHIVVQTGEAEIGELMNIRGKEAMVMRIPLWENGEIVGAVGKVMFRDVQELRSLAEKLNLLENKVKFYEKELQHYQQHYQKVRYTLSDIVGQSRPLVRAKELAEKAAQGKSTVLLRGESGTGKELFAHSIHAISPRQAFPFVRVNCGAIPAELLESELFGYEEGAFTGAKKGGKPGKFELAHGGTIFLDEVGDLPLTMQAKVLRVLQEREVERVGGNRLQQLDIRVIAATHRDLEQMVKTGEFRQDLYYRLNVFTLTVPPLREREGDIPLLSAYLLQKFRRELGSRVKRLESRVESLFLKYHWPGNVRELQNVVERAVNVAESETIVLEDLPLYLKDLENRRGEGVLQPLAQEVAEAERTAIIRALKATGGNKVRAAELLGIHRANLYRKMERYGVED</sequence>
<dbReference type="PRINTS" id="PR01590">
    <property type="entry name" value="HTHFIS"/>
</dbReference>
<reference evidence="9" key="2">
    <citation type="submission" date="2020-01" db="EMBL/GenBank/DDBJ databases">
        <authorList>
            <person name="Hornung B."/>
        </authorList>
    </citation>
    <scope>NUCLEOTIDE SEQUENCE</scope>
    <source>
        <strain evidence="9">PacBioINE</strain>
    </source>
</reference>
<dbReference type="Proteomes" id="UP001071230">
    <property type="component" value="Unassembled WGS sequence"/>
</dbReference>
<dbReference type="SUPFAM" id="SSF52540">
    <property type="entry name" value="P-loop containing nucleoside triphosphate hydrolases"/>
    <property type="match status" value="1"/>
</dbReference>
<dbReference type="GO" id="GO:0005524">
    <property type="term" value="F:ATP binding"/>
    <property type="evidence" value="ECO:0007669"/>
    <property type="project" value="UniProtKB-KW"/>
</dbReference>
<keyword evidence="4" id="KW-0238">DNA-binding</keyword>
<dbReference type="EMBL" id="CDGJ01000027">
    <property type="protein sequence ID" value="CEJ06346.1"/>
    <property type="molecule type" value="Genomic_DNA"/>
</dbReference>
<dbReference type="InterPro" id="IPR000014">
    <property type="entry name" value="PAS"/>
</dbReference>
<dbReference type="Pfam" id="PF13188">
    <property type="entry name" value="PAS_8"/>
    <property type="match status" value="1"/>
</dbReference>
<dbReference type="Proteomes" id="UP000836597">
    <property type="component" value="Chromosome"/>
</dbReference>
<feature type="coiled-coil region" evidence="6">
    <location>
        <begin position="251"/>
        <end position="278"/>
    </location>
</feature>
<dbReference type="InterPro" id="IPR025662">
    <property type="entry name" value="Sigma_54_int_dom_ATP-bd_1"/>
</dbReference>
<accession>A0A8S0Y038</accession>
<proteinExistence type="predicted"/>
<dbReference type="InterPro" id="IPR058031">
    <property type="entry name" value="AAA_lid_NorR"/>
</dbReference>
<dbReference type="GO" id="GO:0043565">
    <property type="term" value="F:sequence-specific DNA binding"/>
    <property type="evidence" value="ECO:0007669"/>
    <property type="project" value="InterPro"/>
</dbReference>
<dbReference type="Pfam" id="PF25601">
    <property type="entry name" value="AAA_lid_14"/>
    <property type="match status" value="1"/>
</dbReference>
<dbReference type="PROSITE" id="PS00676">
    <property type="entry name" value="SIGMA54_INTERACT_2"/>
    <property type="match status" value="1"/>
</dbReference>
<dbReference type="InterPro" id="IPR025944">
    <property type="entry name" value="Sigma_54_int_dom_CS"/>
</dbReference>
<dbReference type="SUPFAM" id="SSF46689">
    <property type="entry name" value="Homeodomain-like"/>
    <property type="match status" value="1"/>
</dbReference>
<evidence type="ECO:0000256" key="1">
    <source>
        <dbReference type="ARBA" id="ARBA00022741"/>
    </source>
</evidence>
<evidence type="ECO:0000259" key="8">
    <source>
        <dbReference type="PROSITE" id="PS50112"/>
    </source>
</evidence>
<gene>
    <name evidence="10" type="ORF">DEACI_0794</name>
    <name evidence="9" type="ORF">DEACI_3476</name>
</gene>
<dbReference type="Gene3D" id="1.10.10.60">
    <property type="entry name" value="Homeodomain-like"/>
    <property type="match status" value="1"/>
</dbReference>
<dbReference type="Pfam" id="PF00158">
    <property type="entry name" value="Sigma54_activat"/>
    <property type="match status" value="1"/>
</dbReference>
<dbReference type="PROSITE" id="PS00688">
    <property type="entry name" value="SIGMA54_INTERACT_3"/>
    <property type="match status" value="1"/>
</dbReference>
<organism evidence="9">
    <name type="scientific">Acididesulfobacillus acetoxydans</name>
    <dbReference type="NCBI Taxonomy" id="1561005"/>
    <lineage>
        <taxon>Bacteria</taxon>
        <taxon>Bacillati</taxon>
        <taxon>Bacillota</taxon>
        <taxon>Clostridia</taxon>
        <taxon>Eubacteriales</taxon>
        <taxon>Peptococcaceae</taxon>
        <taxon>Acididesulfobacillus</taxon>
    </lineage>
</organism>